<dbReference type="GO" id="GO:0003697">
    <property type="term" value="F:single-stranded DNA binding"/>
    <property type="evidence" value="ECO:0007669"/>
    <property type="project" value="InterPro"/>
</dbReference>
<dbReference type="Proteomes" id="UP000297700">
    <property type="component" value="Unassembled WGS sequence"/>
</dbReference>
<dbReference type="AlphaFoldDB" id="A0A4Y9P7F7"/>
<evidence type="ECO:0000313" key="2">
    <source>
        <dbReference type="Proteomes" id="UP000297700"/>
    </source>
</evidence>
<comment type="caution">
    <text evidence="1">The sequence shown here is derived from an EMBL/GenBank/DDBJ whole genome shotgun (WGS) entry which is preliminary data.</text>
</comment>
<dbReference type="Gene3D" id="3.90.1680.20">
    <property type="match status" value="1"/>
</dbReference>
<accession>A0A4Y9P7F7</accession>
<evidence type="ECO:0000313" key="1">
    <source>
        <dbReference type="EMBL" id="TFV74603.1"/>
    </source>
</evidence>
<sequence>MIEWQIAKPIPIPSGLWTNWTSVRKVKEGEITTDVFAFLTCEPNAEVKRVHPKAMPVILATAGEYEIWLRASWDEAKSLQRPLPDGSLQIVATGEKEDPPLAA</sequence>
<dbReference type="InterPro" id="IPR036590">
    <property type="entry name" value="SRAP-like"/>
</dbReference>
<proteinExistence type="predicted"/>
<organism evidence="1 2">
    <name type="scientific">Bradyrhizobium frederickii</name>
    <dbReference type="NCBI Taxonomy" id="2560054"/>
    <lineage>
        <taxon>Bacteria</taxon>
        <taxon>Pseudomonadati</taxon>
        <taxon>Pseudomonadota</taxon>
        <taxon>Alphaproteobacteria</taxon>
        <taxon>Hyphomicrobiales</taxon>
        <taxon>Nitrobacteraceae</taxon>
        <taxon>Bradyrhizobium</taxon>
    </lineage>
</organism>
<dbReference type="SUPFAM" id="SSF143081">
    <property type="entry name" value="BB1717-like"/>
    <property type="match status" value="1"/>
</dbReference>
<gene>
    <name evidence="1" type="ORF">E4K64_17310</name>
</gene>
<dbReference type="Pfam" id="PF02586">
    <property type="entry name" value="SRAP"/>
    <property type="match status" value="1"/>
</dbReference>
<protein>
    <recommendedName>
        <fullName evidence="3">SOS response-associated peptidase</fullName>
    </recommendedName>
</protein>
<dbReference type="GO" id="GO:0106300">
    <property type="term" value="P:protein-DNA covalent cross-linking repair"/>
    <property type="evidence" value="ECO:0007669"/>
    <property type="project" value="InterPro"/>
</dbReference>
<name>A0A4Y9P7F7_9BRAD</name>
<dbReference type="EMBL" id="SPQS01000009">
    <property type="protein sequence ID" value="TFV74603.1"/>
    <property type="molecule type" value="Genomic_DNA"/>
</dbReference>
<reference evidence="1 2" key="1">
    <citation type="submission" date="2019-03" db="EMBL/GenBank/DDBJ databases">
        <title>Bradyrhizobium strains diversity.</title>
        <authorList>
            <person name="Urquiaga M.C.O."/>
            <person name="Hungria M."/>
            <person name="Delamuta J.R.M."/>
            <person name="Klepa M.S."/>
        </authorList>
    </citation>
    <scope>NUCLEOTIDE SEQUENCE [LARGE SCALE GENOMIC DNA]</scope>
    <source>
        <strain evidence="1 2">CNPSo 3426</strain>
    </source>
</reference>
<dbReference type="InterPro" id="IPR003738">
    <property type="entry name" value="SRAP"/>
</dbReference>
<evidence type="ECO:0008006" key="3">
    <source>
        <dbReference type="Google" id="ProtNLM"/>
    </source>
</evidence>